<proteinExistence type="predicted"/>
<comment type="caution">
    <text evidence="1">The sequence shown here is derived from an EMBL/GenBank/DDBJ whole genome shotgun (WGS) entry which is preliminary data.</text>
</comment>
<protein>
    <submittedName>
        <fullName evidence="1">Uncharacterized protein</fullName>
    </submittedName>
</protein>
<evidence type="ECO:0000313" key="2">
    <source>
        <dbReference type="Proteomes" id="UP001207468"/>
    </source>
</evidence>
<accession>A0ACC0UMZ7</accession>
<organism evidence="1 2">
    <name type="scientific">Russula earlei</name>
    <dbReference type="NCBI Taxonomy" id="71964"/>
    <lineage>
        <taxon>Eukaryota</taxon>
        <taxon>Fungi</taxon>
        <taxon>Dikarya</taxon>
        <taxon>Basidiomycota</taxon>
        <taxon>Agaricomycotina</taxon>
        <taxon>Agaricomycetes</taxon>
        <taxon>Russulales</taxon>
        <taxon>Russulaceae</taxon>
        <taxon>Russula</taxon>
    </lineage>
</organism>
<evidence type="ECO:0000313" key="1">
    <source>
        <dbReference type="EMBL" id="KAI9512472.1"/>
    </source>
</evidence>
<sequence length="403" mass="44584">MVSYQEPIFISPGIVRQIYSSAQSLGQPQIAARLYMTAQSESLHNFPLPSGTALTWFLRYLSNEPAYSHHARRLVKEVADRCEPIPLTDRAEFITLAAESGFASSARLLWERYSSGRGGQSVAGNAAMVENLPTNRKSSGLGIKRIASPCRLLPLSPEDEKDFGSFAKLVLTRYRETKEPLRQASREDLNALARANVILGDVMEALGVLRVITDRYECPDLHDINVTLSALDPRLALKMVRRMVDVGPKPDGISFGTVIHQAARRGDLGVIIGLLRLMRETGQQPTTKTVVTVIRASVALSGTDKEAIRDNLVRALEVIMANAHSNHLATLDMGRADDAALAFGFWEQVVRPRAEWDDDAHASLRRRIAGSIRRQCEEGHIRGKDGRRMRAIPSRCRVRSTAA</sequence>
<dbReference type="Proteomes" id="UP001207468">
    <property type="component" value="Unassembled WGS sequence"/>
</dbReference>
<keyword evidence="2" id="KW-1185">Reference proteome</keyword>
<dbReference type="EMBL" id="JAGFNK010000009">
    <property type="protein sequence ID" value="KAI9512472.1"/>
    <property type="molecule type" value="Genomic_DNA"/>
</dbReference>
<gene>
    <name evidence="1" type="ORF">F5148DRAFT_1273746</name>
</gene>
<reference evidence="1" key="1">
    <citation type="submission" date="2021-03" db="EMBL/GenBank/DDBJ databases">
        <title>Evolutionary priming and transition to the ectomycorrhizal habit in an iconic lineage of mushroom-forming fungi: is preadaptation a requirement?</title>
        <authorList>
            <consortium name="DOE Joint Genome Institute"/>
            <person name="Looney B.P."/>
            <person name="Miyauchi S."/>
            <person name="Morin E."/>
            <person name="Drula E."/>
            <person name="Courty P.E."/>
            <person name="Chicoki N."/>
            <person name="Fauchery L."/>
            <person name="Kohler A."/>
            <person name="Kuo A."/>
            <person name="LaButti K."/>
            <person name="Pangilinan J."/>
            <person name="Lipzen A."/>
            <person name="Riley R."/>
            <person name="Andreopoulos W."/>
            <person name="He G."/>
            <person name="Johnson J."/>
            <person name="Barry K.W."/>
            <person name="Grigoriev I.V."/>
            <person name="Nagy L."/>
            <person name="Hibbett D."/>
            <person name="Henrissat B."/>
            <person name="Matheny P.B."/>
            <person name="Labbe J."/>
            <person name="Martin A.F."/>
        </authorList>
    </citation>
    <scope>NUCLEOTIDE SEQUENCE</scope>
    <source>
        <strain evidence="1">BPL698</strain>
    </source>
</reference>
<name>A0ACC0UMZ7_9AGAM</name>